<dbReference type="KEGG" id="gfu:KM031_11080"/>
<reference evidence="1" key="1">
    <citation type="submission" date="2021-06" db="EMBL/GenBank/DDBJ databases">
        <title>Direct submission.</title>
        <authorList>
            <person name="Lee C.-S."/>
            <person name="Jin L."/>
        </authorList>
    </citation>
    <scope>NUCLEOTIDE SEQUENCE</scope>
    <source>
        <strain evidence="1">Con5</strain>
    </source>
</reference>
<dbReference type="Proteomes" id="UP000679352">
    <property type="component" value="Chromosome"/>
</dbReference>
<dbReference type="GO" id="GO:0016788">
    <property type="term" value="F:hydrolase activity, acting on ester bonds"/>
    <property type="evidence" value="ECO:0007669"/>
    <property type="project" value="UniProtKB-ARBA"/>
</dbReference>
<organism evidence="1 2">
    <name type="scientific">Gemmobacter fulvus</name>
    <dbReference type="NCBI Taxonomy" id="2840474"/>
    <lineage>
        <taxon>Bacteria</taxon>
        <taxon>Pseudomonadati</taxon>
        <taxon>Pseudomonadota</taxon>
        <taxon>Alphaproteobacteria</taxon>
        <taxon>Rhodobacterales</taxon>
        <taxon>Paracoccaceae</taxon>
        <taxon>Gemmobacter</taxon>
    </lineage>
</organism>
<dbReference type="RefSeq" id="WP_215504840.1">
    <property type="nucleotide sequence ID" value="NZ_CP076361.1"/>
</dbReference>
<name>A0A975P6R0_9RHOB</name>
<protein>
    <submittedName>
        <fullName evidence="1">Uncharacterized protein</fullName>
    </submittedName>
</protein>
<gene>
    <name evidence="1" type="ORF">KM031_11080</name>
</gene>
<sequence>MSLLSLLAEILFVGHSLVGPNLPPLIEAGLQAQGQPEASVSAQIINGAPLSYQWEHSAEAEGVDGRVRLATGDVTALVLTEAIPLAAQVQWNDSAVQVAAFAGLAWRANPQTQVFVYETWHSLASGPGAVIEGDPGAGTPWIDRIAADLPMWQELADAASATRPAGAAPVRLIPAGQAMALAAKAAQAGDLPGIAAVGDLFRDEIHPNGKGLYLVAMVHLATITGKSPEGLPAKLTRKWQSRDSALSPDLALALQRIAWQAAEAHRLREGSAAGADVQPIVATAAPEEPPQGFAPIRNPALALGLAGVNDWSVQQPFLDVMKTARPWTGHLPGQWGGMDHAALAAGGWLDADGWLTALPPEVTGVSTLILTDLPADAAGVAGRYLVRWQGRGDVTLGGRAQTVQSVPGGLIFDYTPGEGAVILTINGLVAGDPLRAIRIVRQDRERELDAGGLFNPDWLARIQGVSAIRFMDWMMTNDSVLATVEQSPKLGDYTWARNGVPVEVMVALANALEADPWFTLPHLAEDDLVRFYAETVADLLKPGLRAHVEYSNEVWNWQFAQARWAEEQGRARWGQDGTWLQFYGLRAAQVAAIWAEVFGAEADTRLVRVVATQTGVPGIETQILDAPLVVAEGLPAPKTAFDAYAVTGYFAALLGSEAKLPMVKDWLAASAKADPAAPYAQAVTQAAEELLDGRHSGLAEDTLRDVLDRVLPHHAAVARAEGLRLLMYEGGSHVVGYGPVVDDAEVTAFLQHLNYTAEMGALYQQLLTGWARLSDAPFNAFVDVYSPTKWGSWGALRHLGDDNPRWQALATGCGTC</sequence>
<accession>A0A975P6R0</accession>
<evidence type="ECO:0000313" key="1">
    <source>
        <dbReference type="EMBL" id="QWK89396.1"/>
    </source>
</evidence>
<proteinExistence type="predicted"/>
<dbReference type="InterPro" id="IPR036514">
    <property type="entry name" value="SGNH_hydro_sf"/>
</dbReference>
<keyword evidence="2" id="KW-1185">Reference proteome</keyword>
<dbReference type="AlphaFoldDB" id="A0A975P6R0"/>
<evidence type="ECO:0000313" key="2">
    <source>
        <dbReference type="Proteomes" id="UP000679352"/>
    </source>
</evidence>
<dbReference type="Gene3D" id="3.40.50.1110">
    <property type="entry name" value="SGNH hydrolase"/>
    <property type="match status" value="1"/>
</dbReference>
<dbReference type="EMBL" id="CP076361">
    <property type="protein sequence ID" value="QWK89396.1"/>
    <property type="molecule type" value="Genomic_DNA"/>
</dbReference>